<feature type="compositionally biased region" description="Basic and acidic residues" evidence="2">
    <location>
        <begin position="191"/>
        <end position="205"/>
    </location>
</feature>
<feature type="domain" description="Peptidase C1A papain C-terminal" evidence="4">
    <location>
        <begin position="126"/>
        <end position="248"/>
    </location>
</feature>
<dbReference type="GO" id="GO:0006508">
    <property type="term" value="P:proteolysis"/>
    <property type="evidence" value="ECO:0007669"/>
    <property type="project" value="InterPro"/>
</dbReference>
<evidence type="ECO:0000256" key="1">
    <source>
        <dbReference type="ARBA" id="ARBA00008455"/>
    </source>
</evidence>
<dbReference type="OrthoDB" id="10253408at2759"/>
<feature type="domain" description="Cathepsin propeptide inhibitor" evidence="5">
    <location>
        <begin position="39"/>
        <end position="96"/>
    </location>
</feature>
<dbReference type="PANTHER" id="PTHR12411">
    <property type="entry name" value="CYSTEINE PROTEASE FAMILY C1-RELATED"/>
    <property type="match status" value="1"/>
</dbReference>
<name>A0A835LZZ7_9MAGN</name>
<dbReference type="SMART" id="SM00848">
    <property type="entry name" value="Inhibitor_I29"/>
    <property type="match status" value="1"/>
</dbReference>
<sequence length="248" mass="27717">MALIWKSIHFSNILLIILSLWACRAASRTLNEASILERYEQWMVQYGRVYNDATEKETCFEIFKENVKRIESLNRAGNRTYMLSVNGFADQTNEEFKAARNGYKGLCSPAKPLHATPFRYENATAVPSSMDWRKKGAVTPVKDQGQCGMDQGCEGGEMDDAFLFVQRNKGIASKLPILTMRHNTCNTKEEASHAAEISGHKDVPRNRGSGTDLDHGVTAVGYGVSNDGTKYWLVKNSWGSAYGVRMDT</sequence>
<dbReference type="AlphaFoldDB" id="A0A835LZZ7"/>
<dbReference type="Pfam" id="PF00112">
    <property type="entry name" value="Peptidase_C1"/>
    <property type="match status" value="3"/>
</dbReference>
<dbReference type="InterPro" id="IPR013201">
    <property type="entry name" value="Prot_inhib_I29"/>
</dbReference>
<comment type="caution">
    <text evidence="6">The sequence shown here is derived from an EMBL/GenBank/DDBJ whole genome shotgun (WGS) entry which is preliminary data.</text>
</comment>
<evidence type="ECO:0000256" key="2">
    <source>
        <dbReference type="SAM" id="MobiDB-lite"/>
    </source>
</evidence>
<keyword evidence="3" id="KW-0732">Signal</keyword>
<dbReference type="InterPro" id="IPR038765">
    <property type="entry name" value="Papain-like_cys_pep_sf"/>
</dbReference>
<feature type="chain" id="PRO_5032523516" evidence="3">
    <location>
        <begin position="28"/>
        <end position="248"/>
    </location>
</feature>
<accession>A0A835LZZ7</accession>
<dbReference type="Gene3D" id="1.10.287.2250">
    <property type="match status" value="1"/>
</dbReference>
<gene>
    <name evidence="6" type="ORF">IFM89_014473</name>
</gene>
<evidence type="ECO:0000313" key="7">
    <source>
        <dbReference type="Proteomes" id="UP000631114"/>
    </source>
</evidence>
<reference evidence="6 7" key="1">
    <citation type="submission" date="2020-10" db="EMBL/GenBank/DDBJ databases">
        <title>The Coptis chinensis genome and diversification of protoberbering-type alkaloids.</title>
        <authorList>
            <person name="Wang B."/>
            <person name="Shu S."/>
            <person name="Song C."/>
            <person name="Liu Y."/>
        </authorList>
    </citation>
    <scope>NUCLEOTIDE SEQUENCE [LARGE SCALE GENOMIC DNA]</scope>
    <source>
        <strain evidence="6">HL-2020</strain>
        <tissue evidence="6">Leaf</tissue>
    </source>
</reference>
<keyword evidence="7" id="KW-1185">Reference proteome</keyword>
<dbReference type="Proteomes" id="UP000631114">
    <property type="component" value="Unassembled WGS sequence"/>
</dbReference>
<dbReference type="Gene3D" id="3.90.70.10">
    <property type="entry name" value="Cysteine proteinases"/>
    <property type="match status" value="2"/>
</dbReference>
<evidence type="ECO:0000259" key="4">
    <source>
        <dbReference type="SMART" id="SM00645"/>
    </source>
</evidence>
<dbReference type="GO" id="GO:0008234">
    <property type="term" value="F:cysteine-type peptidase activity"/>
    <property type="evidence" value="ECO:0007669"/>
    <property type="project" value="InterPro"/>
</dbReference>
<dbReference type="EMBL" id="JADFTS010000004">
    <property type="protein sequence ID" value="KAF9609279.1"/>
    <property type="molecule type" value="Genomic_DNA"/>
</dbReference>
<organism evidence="6 7">
    <name type="scientific">Coptis chinensis</name>
    <dbReference type="NCBI Taxonomy" id="261450"/>
    <lineage>
        <taxon>Eukaryota</taxon>
        <taxon>Viridiplantae</taxon>
        <taxon>Streptophyta</taxon>
        <taxon>Embryophyta</taxon>
        <taxon>Tracheophyta</taxon>
        <taxon>Spermatophyta</taxon>
        <taxon>Magnoliopsida</taxon>
        <taxon>Ranunculales</taxon>
        <taxon>Ranunculaceae</taxon>
        <taxon>Coptidoideae</taxon>
        <taxon>Coptis</taxon>
    </lineage>
</organism>
<dbReference type="InterPro" id="IPR025660">
    <property type="entry name" value="Pept_his_AS"/>
</dbReference>
<dbReference type="PROSITE" id="PS00639">
    <property type="entry name" value="THIOL_PROTEASE_HIS"/>
    <property type="match status" value="1"/>
</dbReference>
<feature type="signal peptide" evidence="3">
    <location>
        <begin position="1"/>
        <end position="27"/>
    </location>
</feature>
<evidence type="ECO:0000256" key="3">
    <source>
        <dbReference type="SAM" id="SignalP"/>
    </source>
</evidence>
<dbReference type="SMART" id="SM00645">
    <property type="entry name" value="Pept_C1"/>
    <property type="match status" value="1"/>
</dbReference>
<proteinExistence type="inferred from homology"/>
<dbReference type="InterPro" id="IPR013128">
    <property type="entry name" value="Peptidase_C1A"/>
</dbReference>
<dbReference type="SUPFAM" id="SSF54001">
    <property type="entry name" value="Cysteine proteinases"/>
    <property type="match status" value="1"/>
</dbReference>
<dbReference type="InterPro" id="IPR000668">
    <property type="entry name" value="Peptidase_C1A_C"/>
</dbReference>
<dbReference type="Pfam" id="PF08246">
    <property type="entry name" value="Inhibitor_I29"/>
    <property type="match status" value="1"/>
</dbReference>
<evidence type="ECO:0000313" key="6">
    <source>
        <dbReference type="EMBL" id="KAF9609279.1"/>
    </source>
</evidence>
<protein>
    <submittedName>
        <fullName evidence="6">Uncharacterized protein</fullName>
    </submittedName>
</protein>
<feature type="region of interest" description="Disordered" evidence="2">
    <location>
        <begin position="191"/>
        <end position="212"/>
    </location>
</feature>
<evidence type="ECO:0000259" key="5">
    <source>
        <dbReference type="SMART" id="SM00848"/>
    </source>
</evidence>
<comment type="similarity">
    <text evidence="1">Belongs to the peptidase C1 family.</text>
</comment>